<dbReference type="KEGG" id="glj:GKIL_4380"/>
<dbReference type="CDD" id="cd05562">
    <property type="entry name" value="Peptidases_S53_like"/>
    <property type="match status" value="1"/>
</dbReference>
<dbReference type="Pfam" id="PF13517">
    <property type="entry name" value="FG-GAP_3"/>
    <property type="match status" value="2"/>
</dbReference>
<dbReference type="OrthoDB" id="504474at2"/>
<feature type="domain" description="Peptidase S8/S53" evidence="3">
    <location>
        <begin position="310"/>
        <end position="634"/>
    </location>
</feature>
<name>U5QNW1_GLOK1</name>
<accession>U5QNW1</accession>
<keyword evidence="1 2" id="KW-0732">Signal</keyword>
<dbReference type="STRING" id="1183438.GKIL_4380"/>
<dbReference type="InterPro" id="IPR000209">
    <property type="entry name" value="Peptidase_S8/S53_dom"/>
</dbReference>
<evidence type="ECO:0000313" key="5">
    <source>
        <dbReference type="Proteomes" id="UP000017396"/>
    </source>
</evidence>
<keyword evidence="5" id="KW-1185">Reference proteome</keyword>
<dbReference type="AlphaFoldDB" id="U5QNW1"/>
<dbReference type="Pfam" id="PF00082">
    <property type="entry name" value="Peptidase_S8"/>
    <property type="match status" value="1"/>
</dbReference>
<feature type="chain" id="PRO_5004664108" description="Peptidase S8/S53 domain-containing protein" evidence="2">
    <location>
        <begin position="28"/>
        <end position="920"/>
    </location>
</feature>
<dbReference type="Gene3D" id="3.40.50.200">
    <property type="entry name" value="Peptidase S8/S53 domain"/>
    <property type="match status" value="2"/>
</dbReference>
<dbReference type="Proteomes" id="UP000017396">
    <property type="component" value="Chromosome"/>
</dbReference>
<gene>
    <name evidence="4" type="ORF">GKIL_4380</name>
</gene>
<sequence>MNHRFLRSALALTLGLQMCLSVPAVFAAPRQLSENTLRQIAALIKEKRSRTPVQRKIDSQLLYTARMQRNLAVADGIRTLRTDVKLDERGQTLVDIKAKVTPALLARIESLGGKIQNHYAEYDAIRALVPLAQIEAIAAEPDVIFVRRAVRAQLSGRTISQANRSAVLEARRERVKAQLPTILQKIAQAEPEVAGGPVTNVGLVTSEGDKAHKADQARSTYNVNGSGIKVGVLSDSYNCLGGAAADIANNDLPSTGVTVLKEDPGCSSGSDEGRAMLQIVHDLAPGAQLYFATAFDGDVDFANQIKALANAGCTVIIDDVEYFNESPFQDAIIAQAVNTVTSQGVSYFSSASNSGNFNDGTSATWEGNYLNSGQVLEDSSGNNLGTLHDFSGAGDIYNTLEPTGAGQQNITLFWSDALGKSANDYDVFEVDSSSGNVVAGSNDTQDGTQDPYEIFAANEGDFIAVVLYSGSQRFLHLEGGRGLFEIGTSGRTKGHGSAVNAFSVAAVDAATAGGGVFVGGATNPVETFSSDGLRRIFYNADGSAITPGNFLATGGTVRQKPDIAAADGVVTTLPPNSGLNPFFGTSAAAPHAGAIAALLKSFKPSLTLAQIRTALTTTALDIEAAGVDRDSGYGIVMALPALQSVAGLSSGTRGDFTGDGKVDILWRYQGTGSKQGINQVWQMNGTSYVTSISLNPVSDLNWQIGGTADFTGDGKTDIVWRYQGTGSKQGLNQIWRMNGTSYVASVSLPNLSDLNWQVAGTGDFTGDGKSDILWRNYVTGQNMVWKMNGTSYVSTINLNSVTDLNWRIVGTGDFTGDGKSDILWRYQGGGSKQGFNQVWQMNGTSYVTSISLKTETDLSWQIGGAGDYTGDGKVDILWRYQGGGAKQGNNQIWRMNGTSYASSVVLNTVSDLNWRIRGPR</sequence>
<dbReference type="Gene3D" id="2.130.10.130">
    <property type="entry name" value="Integrin alpha, N-terminal"/>
    <property type="match status" value="1"/>
</dbReference>
<evidence type="ECO:0000256" key="1">
    <source>
        <dbReference type="ARBA" id="ARBA00022729"/>
    </source>
</evidence>
<organism evidence="4 5">
    <name type="scientific">Gloeobacter kilaueensis (strain ATCC BAA-2537 / CCAP 1431/1 / ULC 316 / JS1)</name>
    <dbReference type="NCBI Taxonomy" id="1183438"/>
    <lineage>
        <taxon>Bacteria</taxon>
        <taxon>Bacillati</taxon>
        <taxon>Cyanobacteriota</taxon>
        <taxon>Cyanophyceae</taxon>
        <taxon>Gloeobacterales</taxon>
        <taxon>Gloeobacteraceae</taxon>
        <taxon>Gloeobacter</taxon>
    </lineage>
</organism>
<dbReference type="PANTHER" id="PTHR46580">
    <property type="entry name" value="SENSOR KINASE-RELATED"/>
    <property type="match status" value="1"/>
</dbReference>
<dbReference type="GO" id="GO:0006508">
    <property type="term" value="P:proteolysis"/>
    <property type="evidence" value="ECO:0007669"/>
    <property type="project" value="InterPro"/>
</dbReference>
<protein>
    <recommendedName>
        <fullName evidence="3">Peptidase S8/S53 domain-containing protein</fullName>
    </recommendedName>
</protein>
<dbReference type="eggNOG" id="COG1404">
    <property type="taxonomic scope" value="Bacteria"/>
</dbReference>
<proteinExistence type="predicted"/>
<dbReference type="InterPro" id="IPR028994">
    <property type="entry name" value="Integrin_alpha_N"/>
</dbReference>
<dbReference type="InterPro" id="IPR034075">
    <property type="entry name" value="Glr3161-like_dom"/>
</dbReference>
<dbReference type="EMBL" id="CP003587">
    <property type="protein sequence ID" value="AGY60626.1"/>
    <property type="molecule type" value="Genomic_DNA"/>
</dbReference>
<dbReference type="GO" id="GO:0004252">
    <property type="term" value="F:serine-type endopeptidase activity"/>
    <property type="evidence" value="ECO:0007669"/>
    <property type="project" value="InterPro"/>
</dbReference>
<dbReference type="InterPro" id="IPR013517">
    <property type="entry name" value="FG-GAP"/>
</dbReference>
<evidence type="ECO:0000256" key="2">
    <source>
        <dbReference type="SAM" id="SignalP"/>
    </source>
</evidence>
<dbReference type="SUPFAM" id="SSF52743">
    <property type="entry name" value="Subtilisin-like"/>
    <property type="match status" value="1"/>
</dbReference>
<dbReference type="PANTHER" id="PTHR46580:SF2">
    <property type="entry name" value="MAM DOMAIN-CONTAINING PROTEIN"/>
    <property type="match status" value="1"/>
</dbReference>
<dbReference type="HOGENOM" id="CLU_316812_0_0_3"/>
<dbReference type="PATRIC" id="fig|1183438.3.peg.4307"/>
<reference evidence="4 5" key="1">
    <citation type="journal article" date="2013" name="PLoS ONE">
        <title>Cultivation and Complete Genome Sequencing of Gloeobacter kilaueensis sp. nov., from a Lava Cave in Kilauea Caldera, Hawai'i.</title>
        <authorList>
            <person name="Saw J.H."/>
            <person name="Schatz M."/>
            <person name="Brown M.V."/>
            <person name="Kunkel D.D."/>
            <person name="Foster J.S."/>
            <person name="Shick H."/>
            <person name="Christensen S."/>
            <person name="Hou S."/>
            <person name="Wan X."/>
            <person name="Donachie S.P."/>
        </authorList>
    </citation>
    <scope>NUCLEOTIDE SEQUENCE [LARGE SCALE GENOMIC DNA]</scope>
    <source>
        <strain evidence="5">JS</strain>
    </source>
</reference>
<dbReference type="SUPFAM" id="SSF69318">
    <property type="entry name" value="Integrin alpha N-terminal domain"/>
    <property type="match status" value="1"/>
</dbReference>
<evidence type="ECO:0000313" key="4">
    <source>
        <dbReference type="EMBL" id="AGY60626.1"/>
    </source>
</evidence>
<dbReference type="InterPro" id="IPR036852">
    <property type="entry name" value="Peptidase_S8/S53_dom_sf"/>
</dbReference>
<evidence type="ECO:0000259" key="3">
    <source>
        <dbReference type="Pfam" id="PF00082"/>
    </source>
</evidence>
<feature type="signal peptide" evidence="2">
    <location>
        <begin position="1"/>
        <end position="27"/>
    </location>
</feature>